<dbReference type="InterPro" id="IPR000424">
    <property type="entry name" value="Primosome_PriB/ssb"/>
</dbReference>
<dbReference type="PROSITE" id="PS50935">
    <property type="entry name" value="SSB"/>
    <property type="match status" value="1"/>
</dbReference>
<dbReference type="CDD" id="cd04496">
    <property type="entry name" value="SSB_OBF"/>
    <property type="match status" value="1"/>
</dbReference>
<dbReference type="PIRSF" id="PIRSF002070">
    <property type="entry name" value="SSB"/>
    <property type="match status" value="1"/>
</dbReference>
<comment type="caution">
    <text evidence="4">The sequence shown here is derived from an EMBL/GenBank/DDBJ whole genome shotgun (WGS) entry which is preliminary data.</text>
</comment>
<sequence>MINSVAIAGYIGKEPDMNIYREAVKVTFSIAVNTVIKGEEKTSWIPIECWGNQASFVNNYLHSGSYVIVQGKLEQSVWETDEGEKKSRLFVYANHIESPKPKTEEKGAKKGK</sequence>
<evidence type="ECO:0000313" key="5">
    <source>
        <dbReference type="Proteomes" id="UP000437131"/>
    </source>
</evidence>
<dbReference type="AlphaFoldDB" id="A0A844GRJ6"/>
<dbReference type="Pfam" id="PF00436">
    <property type="entry name" value="SSB"/>
    <property type="match status" value="1"/>
</dbReference>
<dbReference type="Gene3D" id="2.40.50.140">
    <property type="entry name" value="Nucleic acid-binding proteins"/>
    <property type="match status" value="1"/>
</dbReference>
<evidence type="ECO:0000256" key="3">
    <source>
        <dbReference type="RuleBase" id="RU000524"/>
    </source>
</evidence>
<dbReference type="InterPro" id="IPR011344">
    <property type="entry name" value="ssDNA-bd"/>
</dbReference>
<dbReference type="Proteomes" id="UP000437131">
    <property type="component" value="Unassembled WGS sequence"/>
</dbReference>
<dbReference type="NCBIfam" id="TIGR00621">
    <property type="entry name" value="ssb"/>
    <property type="match status" value="1"/>
</dbReference>
<evidence type="ECO:0000256" key="1">
    <source>
        <dbReference type="ARBA" id="ARBA00023125"/>
    </source>
</evidence>
<dbReference type="GO" id="GO:0003697">
    <property type="term" value="F:single-stranded DNA binding"/>
    <property type="evidence" value="ECO:0007669"/>
    <property type="project" value="InterPro"/>
</dbReference>
<protein>
    <recommendedName>
        <fullName evidence="2 3">Single-stranded DNA-binding protein</fullName>
    </recommendedName>
</protein>
<dbReference type="SUPFAM" id="SSF50249">
    <property type="entry name" value="Nucleic acid-binding proteins"/>
    <property type="match status" value="1"/>
</dbReference>
<name>A0A844GRJ6_9CHRO</name>
<reference evidence="4 5" key="1">
    <citation type="submission" date="2019-11" db="EMBL/GenBank/DDBJ databases">
        <title>Isolation of a new High Light Tolerant Cyanobacteria.</title>
        <authorList>
            <person name="Dobson Z."/>
            <person name="Vaughn N."/>
            <person name="Vaughn M."/>
            <person name="Fromme P."/>
            <person name="Mazor Y."/>
        </authorList>
    </citation>
    <scope>NUCLEOTIDE SEQUENCE [LARGE SCALE GENOMIC DNA]</scope>
    <source>
        <strain evidence="4 5">0216</strain>
    </source>
</reference>
<evidence type="ECO:0000313" key="4">
    <source>
        <dbReference type="EMBL" id="MTF37549.1"/>
    </source>
</evidence>
<dbReference type="PANTHER" id="PTHR10302:SF0">
    <property type="entry name" value="SINGLE-STRANDED DNA-BINDING PROTEIN, MITOCHONDRIAL"/>
    <property type="match status" value="1"/>
</dbReference>
<dbReference type="RefSeq" id="WP_155082457.1">
    <property type="nucleotide sequence ID" value="NZ_WMIA01000001.1"/>
</dbReference>
<dbReference type="GO" id="GO:0009295">
    <property type="term" value="C:nucleoid"/>
    <property type="evidence" value="ECO:0007669"/>
    <property type="project" value="TreeGrafter"/>
</dbReference>
<dbReference type="InterPro" id="IPR012340">
    <property type="entry name" value="NA-bd_OB-fold"/>
</dbReference>
<proteinExistence type="predicted"/>
<organism evidence="4 5">
    <name type="scientific">Cyanobacterium aponinum 0216</name>
    <dbReference type="NCBI Taxonomy" id="2676140"/>
    <lineage>
        <taxon>Bacteria</taxon>
        <taxon>Bacillati</taxon>
        <taxon>Cyanobacteriota</taxon>
        <taxon>Cyanophyceae</taxon>
        <taxon>Oscillatoriophycideae</taxon>
        <taxon>Chroococcales</taxon>
        <taxon>Geminocystaceae</taxon>
        <taxon>Cyanobacterium</taxon>
    </lineage>
</organism>
<keyword evidence="1 2" id="KW-0238">DNA-binding</keyword>
<evidence type="ECO:0000256" key="2">
    <source>
        <dbReference type="PIRNR" id="PIRNR002070"/>
    </source>
</evidence>
<dbReference type="EMBL" id="WMIA01000001">
    <property type="protein sequence ID" value="MTF37549.1"/>
    <property type="molecule type" value="Genomic_DNA"/>
</dbReference>
<gene>
    <name evidence="4" type="primary">ssb</name>
    <name evidence="4" type="ORF">GGC33_01180</name>
</gene>
<dbReference type="GO" id="GO:0006260">
    <property type="term" value="P:DNA replication"/>
    <property type="evidence" value="ECO:0007669"/>
    <property type="project" value="InterPro"/>
</dbReference>
<accession>A0A844GRJ6</accession>
<dbReference type="PANTHER" id="PTHR10302">
    <property type="entry name" value="SINGLE-STRANDED DNA-BINDING PROTEIN"/>
    <property type="match status" value="1"/>
</dbReference>